<dbReference type="PRINTS" id="PR00081">
    <property type="entry name" value="GDHRDH"/>
</dbReference>
<dbReference type="InterPro" id="IPR051911">
    <property type="entry name" value="SDR_oxidoreductase"/>
</dbReference>
<protein>
    <submittedName>
        <fullName evidence="4">Short-chain dehydrogenase/reductase SDR</fullName>
    </submittedName>
</protein>
<evidence type="ECO:0000313" key="4">
    <source>
        <dbReference type="EMBL" id="SBV91159.1"/>
    </source>
</evidence>
<dbReference type="EMBL" id="FLUL01000001">
    <property type="protein sequence ID" value="SBV91159.1"/>
    <property type="molecule type" value="Genomic_DNA"/>
</dbReference>
<dbReference type="PRINTS" id="PR00080">
    <property type="entry name" value="SDRFAMILY"/>
</dbReference>
<comment type="similarity">
    <text evidence="1 3">Belongs to the short-chain dehydrogenases/reductases (SDR) family.</text>
</comment>
<dbReference type="Gene3D" id="3.40.50.720">
    <property type="entry name" value="NAD(P)-binding Rossmann-like Domain"/>
    <property type="match status" value="1"/>
</dbReference>
<dbReference type="PANTHER" id="PTHR43976">
    <property type="entry name" value="SHORT CHAIN DEHYDROGENASE"/>
    <property type="match status" value="1"/>
</dbReference>
<dbReference type="InterPro" id="IPR036291">
    <property type="entry name" value="NAD(P)-bd_dom_sf"/>
</dbReference>
<dbReference type="InterPro" id="IPR020904">
    <property type="entry name" value="Sc_DH/Rdtase_CS"/>
</dbReference>
<evidence type="ECO:0000256" key="1">
    <source>
        <dbReference type="ARBA" id="ARBA00006484"/>
    </source>
</evidence>
<organism evidence="4">
    <name type="scientific">uncultured Dysgonomonas sp</name>
    <dbReference type="NCBI Taxonomy" id="206096"/>
    <lineage>
        <taxon>Bacteria</taxon>
        <taxon>Pseudomonadati</taxon>
        <taxon>Bacteroidota</taxon>
        <taxon>Bacteroidia</taxon>
        <taxon>Bacteroidales</taxon>
        <taxon>Dysgonomonadaceae</taxon>
        <taxon>Dysgonomonas</taxon>
        <taxon>environmental samples</taxon>
    </lineage>
</organism>
<keyword evidence="2" id="KW-0560">Oxidoreductase</keyword>
<dbReference type="InterPro" id="IPR002347">
    <property type="entry name" value="SDR_fam"/>
</dbReference>
<proteinExistence type="inferred from homology"/>
<dbReference type="PROSITE" id="PS00061">
    <property type="entry name" value="ADH_SHORT"/>
    <property type="match status" value="1"/>
</dbReference>
<dbReference type="Pfam" id="PF00106">
    <property type="entry name" value="adh_short"/>
    <property type="match status" value="1"/>
</dbReference>
<gene>
    <name evidence="4" type="ORF">KL86DYS2_10134</name>
</gene>
<dbReference type="GO" id="GO:0016491">
    <property type="term" value="F:oxidoreductase activity"/>
    <property type="evidence" value="ECO:0007669"/>
    <property type="project" value="UniProtKB-KW"/>
</dbReference>
<sequence>MKSTKIWLVTGASKGLGLALVKLLLAENNKVVATSRDTNDIEQKIGKHENLLALNVNLADSENVRNAVLQAIDKFEKIDVVVNNAGYSLYGSIESLSDKEFRQIMDINFFGTVNIIRNVMPFLRKQKSGHIINISSVAGYKGYGNSPAYASTKFAVVGLSEALAEEVKAFNIKVTVVAPGFFRTDFLNKGTNLVCKNPIPEYHMDTLLNWLNENNGKQAGDPNKLANHLIEITYLENPPIHLLMGQDAYQIVAEKRKVEQEEFEEWKNITFSTNIDE</sequence>
<name>A0A212IVH2_9BACT</name>
<dbReference type="AlphaFoldDB" id="A0A212IVH2"/>
<dbReference type="CDD" id="cd05374">
    <property type="entry name" value="17beta-HSD-like_SDR_c"/>
    <property type="match status" value="1"/>
</dbReference>
<dbReference type="SUPFAM" id="SSF51735">
    <property type="entry name" value="NAD(P)-binding Rossmann-fold domains"/>
    <property type="match status" value="1"/>
</dbReference>
<dbReference type="RefSeq" id="WP_296946090.1">
    <property type="nucleotide sequence ID" value="NZ_LT599021.1"/>
</dbReference>
<accession>A0A212IVH2</accession>
<evidence type="ECO:0000256" key="2">
    <source>
        <dbReference type="ARBA" id="ARBA00023002"/>
    </source>
</evidence>
<reference evidence="4" key="1">
    <citation type="submission" date="2016-04" db="EMBL/GenBank/DDBJ databases">
        <authorList>
            <person name="Evans L.H."/>
            <person name="Alamgir A."/>
            <person name="Owens N."/>
            <person name="Weber N.D."/>
            <person name="Virtaneva K."/>
            <person name="Barbian K."/>
            <person name="Babar A."/>
            <person name="Rosenke K."/>
        </authorList>
    </citation>
    <scope>NUCLEOTIDE SEQUENCE</scope>
    <source>
        <strain evidence="4">86-2</strain>
    </source>
</reference>
<evidence type="ECO:0000256" key="3">
    <source>
        <dbReference type="RuleBase" id="RU000363"/>
    </source>
</evidence>
<dbReference type="PANTHER" id="PTHR43976:SF16">
    <property type="entry name" value="SHORT-CHAIN DEHYDROGENASE_REDUCTASE FAMILY PROTEIN"/>
    <property type="match status" value="1"/>
</dbReference>